<organism evidence="1">
    <name type="scientific">mine drainage metagenome</name>
    <dbReference type="NCBI Taxonomy" id="410659"/>
    <lineage>
        <taxon>unclassified sequences</taxon>
        <taxon>metagenomes</taxon>
        <taxon>ecological metagenomes</taxon>
    </lineage>
</organism>
<proteinExistence type="predicted"/>
<comment type="caution">
    <text evidence="1">The sequence shown here is derived from an EMBL/GenBank/DDBJ whole genome shotgun (WGS) entry which is preliminary data.</text>
</comment>
<name>T1BTJ4_9ZZZZ</name>
<dbReference type="Gene3D" id="3.40.30.60">
    <property type="entry name" value="FHIPEP family, domain 1"/>
    <property type="match status" value="1"/>
</dbReference>
<evidence type="ECO:0000313" key="1">
    <source>
        <dbReference type="EMBL" id="EQD56509.1"/>
    </source>
</evidence>
<gene>
    <name evidence="1" type="ORF">B2A_05216</name>
</gene>
<reference evidence="1" key="1">
    <citation type="submission" date="2013-08" db="EMBL/GenBank/DDBJ databases">
        <authorList>
            <person name="Mendez C."/>
            <person name="Richter M."/>
            <person name="Ferrer M."/>
            <person name="Sanchez J."/>
        </authorList>
    </citation>
    <scope>NUCLEOTIDE SEQUENCE</scope>
</reference>
<feature type="non-terminal residue" evidence="1">
    <location>
        <position position="49"/>
    </location>
</feature>
<dbReference type="InterPro" id="IPR042194">
    <property type="entry name" value="FHIPEP_1"/>
</dbReference>
<protein>
    <submittedName>
        <fullName evidence="1">Type III secretion system FHIPEP</fullName>
    </submittedName>
</protein>
<dbReference type="EMBL" id="AUZZ01003598">
    <property type="protein sequence ID" value="EQD56509.1"/>
    <property type="molecule type" value="Genomic_DNA"/>
</dbReference>
<dbReference type="AlphaFoldDB" id="T1BTJ4"/>
<accession>T1BTJ4</accession>
<reference evidence="1" key="2">
    <citation type="journal article" date="2014" name="ISME J.">
        <title>Microbial stratification in low pH oxic and suboxic macroscopic growths along an acid mine drainage.</title>
        <authorList>
            <person name="Mendez-Garcia C."/>
            <person name="Mesa V."/>
            <person name="Sprenger R.R."/>
            <person name="Richter M."/>
            <person name="Diez M.S."/>
            <person name="Solano J."/>
            <person name="Bargiela R."/>
            <person name="Golyshina O.V."/>
            <person name="Manteca A."/>
            <person name="Ramos J.L."/>
            <person name="Gallego J.R."/>
            <person name="Llorente I."/>
            <person name="Martins Dos Santos V.A."/>
            <person name="Jensen O.N."/>
            <person name="Pelaez A.I."/>
            <person name="Sanchez J."/>
            <person name="Ferrer M."/>
        </authorList>
    </citation>
    <scope>NUCLEOTIDE SEQUENCE</scope>
</reference>
<sequence length="49" mass="5230">MAYRLARAPSIRTGSLAINAGRVFGPLQGIAARDPAFGMEAVWIEPSSR</sequence>